<keyword evidence="3" id="KW-1185">Reference proteome</keyword>
<evidence type="ECO:0000313" key="2">
    <source>
        <dbReference type="EMBL" id="KAJ7744896.1"/>
    </source>
</evidence>
<name>A0AAD7N453_9AGAR</name>
<sequence>MRTPSGRSSLHTTGAHQSTRGAEIILARGVEASSTSTVQTCVIPPRDHASSGPSPRRLLPRTHTVPRHACRPPSRHQEASKRGAALRHRHAPPLLHESPHPPRYCETRPLSPPPPTPPPPPPRAVGRTVLSPPWRSSRPLPLPLPLSPPPLTRGVGPTVLSPPLALLASTRHPHPHGGRRATLHRRVRDGLHRATSVPAARSRADRPPRRSHSPSFVAAR</sequence>
<gene>
    <name evidence="2" type="ORF">B0H16DRAFT_984958</name>
</gene>
<accession>A0AAD7N453</accession>
<feature type="compositionally biased region" description="Pro residues" evidence="1">
    <location>
        <begin position="140"/>
        <end position="151"/>
    </location>
</feature>
<organism evidence="2 3">
    <name type="scientific">Mycena metata</name>
    <dbReference type="NCBI Taxonomy" id="1033252"/>
    <lineage>
        <taxon>Eukaryota</taxon>
        <taxon>Fungi</taxon>
        <taxon>Dikarya</taxon>
        <taxon>Basidiomycota</taxon>
        <taxon>Agaricomycotina</taxon>
        <taxon>Agaricomycetes</taxon>
        <taxon>Agaricomycetidae</taxon>
        <taxon>Agaricales</taxon>
        <taxon>Marasmiineae</taxon>
        <taxon>Mycenaceae</taxon>
        <taxon>Mycena</taxon>
    </lineage>
</organism>
<feature type="compositionally biased region" description="Polar residues" evidence="1">
    <location>
        <begin position="1"/>
        <end position="20"/>
    </location>
</feature>
<comment type="caution">
    <text evidence="2">The sequence shown here is derived from an EMBL/GenBank/DDBJ whole genome shotgun (WGS) entry which is preliminary data.</text>
</comment>
<proteinExistence type="predicted"/>
<feature type="compositionally biased region" description="Pro residues" evidence="1">
    <location>
        <begin position="110"/>
        <end position="123"/>
    </location>
</feature>
<evidence type="ECO:0000256" key="1">
    <source>
        <dbReference type="SAM" id="MobiDB-lite"/>
    </source>
</evidence>
<reference evidence="2" key="1">
    <citation type="submission" date="2023-03" db="EMBL/GenBank/DDBJ databases">
        <title>Massive genome expansion in bonnet fungi (Mycena s.s.) driven by repeated elements and novel gene families across ecological guilds.</title>
        <authorList>
            <consortium name="Lawrence Berkeley National Laboratory"/>
            <person name="Harder C.B."/>
            <person name="Miyauchi S."/>
            <person name="Viragh M."/>
            <person name="Kuo A."/>
            <person name="Thoen E."/>
            <person name="Andreopoulos B."/>
            <person name="Lu D."/>
            <person name="Skrede I."/>
            <person name="Drula E."/>
            <person name="Henrissat B."/>
            <person name="Morin E."/>
            <person name="Kohler A."/>
            <person name="Barry K."/>
            <person name="LaButti K."/>
            <person name="Morin E."/>
            <person name="Salamov A."/>
            <person name="Lipzen A."/>
            <person name="Mereny Z."/>
            <person name="Hegedus B."/>
            <person name="Baldrian P."/>
            <person name="Stursova M."/>
            <person name="Weitz H."/>
            <person name="Taylor A."/>
            <person name="Grigoriev I.V."/>
            <person name="Nagy L.G."/>
            <person name="Martin F."/>
            <person name="Kauserud H."/>
        </authorList>
    </citation>
    <scope>NUCLEOTIDE SEQUENCE</scope>
    <source>
        <strain evidence="2">CBHHK182m</strain>
    </source>
</reference>
<feature type="compositionally biased region" description="Basic residues" evidence="1">
    <location>
        <begin position="171"/>
        <end position="187"/>
    </location>
</feature>
<feature type="region of interest" description="Disordered" evidence="1">
    <location>
        <begin position="1"/>
        <end position="220"/>
    </location>
</feature>
<feature type="compositionally biased region" description="Basic and acidic residues" evidence="1">
    <location>
        <begin position="97"/>
        <end position="106"/>
    </location>
</feature>
<feature type="compositionally biased region" description="Basic residues" evidence="1">
    <location>
        <begin position="58"/>
        <end position="74"/>
    </location>
</feature>
<feature type="compositionally biased region" description="Low complexity" evidence="1">
    <location>
        <begin position="130"/>
        <end position="139"/>
    </location>
</feature>
<dbReference type="EMBL" id="JARKIB010000085">
    <property type="protein sequence ID" value="KAJ7744896.1"/>
    <property type="molecule type" value="Genomic_DNA"/>
</dbReference>
<dbReference type="Proteomes" id="UP001215598">
    <property type="component" value="Unassembled WGS sequence"/>
</dbReference>
<evidence type="ECO:0000313" key="3">
    <source>
        <dbReference type="Proteomes" id="UP001215598"/>
    </source>
</evidence>
<dbReference type="AlphaFoldDB" id="A0AAD7N453"/>
<protein>
    <submittedName>
        <fullName evidence="2">Uncharacterized protein</fullName>
    </submittedName>
</protein>